<comment type="caution">
    <text evidence="3">The sequence shown here is derived from an EMBL/GenBank/DDBJ whole genome shotgun (WGS) entry which is preliminary data.</text>
</comment>
<dbReference type="RefSeq" id="WP_036851032.1">
    <property type="nucleotide sequence ID" value="NZ_JQJD01000014.1"/>
</dbReference>
<dbReference type="eggNOG" id="COG1893">
    <property type="taxonomic scope" value="Bacteria"/>
</dbReference>
<dbReference type="SUPFAM" id="SSF51735">
    <property type="entry name" value="NAD(P)-binding Rossmann-fold domains"/>
    <property type="match status" value="1"/>
</dbReference>
<feature type="domain" description="Ketopantoate reductase N-terminal" evidence="2">
    <location>
        <begin position="6"/>
        <end position="130"/>
    </location>
</feature>
<dbReference type="Gene3D" id="3.40.50.720">
    <property type="entry name" value="NAD(P)-binding Rossmann-like Domain"/>
    <property type="match status" value="1"/>
</dbReference>
<keyword evidence="4" id="KW-1185">Reference proteome</keyword>
<dbReference type="EMBL" id="JQJD01000014">
    <property type="protein sequence ID" value="KGN81998.1"/>
    <property type="molecule type" value="Genomic_DNA"/>
</dbReference>
<name>A0A0A2ESW0_PORCN</name>
<dbReference type="STRING" id="36874.HQ34_06315"/>
<keyword evidence="1" id="KW-0812">Transmembrane</keyword>
<organism evidence="3 4">
    <name type="scientific">Porphyromonas cangingivalis</name>
    <dbReference type="NCBI Taxonomy" id="36874"/>
    <lineage>
        <taxon>Bacteria</taxon>
        <taxon>Pseudomonadati</taxon>
        <taxon>Bacteroidota</taxon>
        <taxon>Bacteroidia</taxon>
        <taxon>Bacteroidales</taxon>
        <taxon>Porphyromonadaceae</taxon>
        <taxon>Porphyromonas</taxon>
    </lineage>
</organism>
<gene>
    <name evidence="3" type="ORF">HQ35_03100</name>
</gene>
<dbReference type="InterPro" id="IPR013332">
    <property type="entry name" value="KPR_N"/>
</dbReference>
<evidence type="ECO:0000313" key="4">
    <source>
        <dbReference type="Proteomes" id="UP000030125"/>
    </source>
</evidence>
<accession>A0A0A2ESW0</accession>
<feature type="transmembrane region" description="Helical" evidence="1">
    <location>
        <begin position="6"/>
        <end position="33"/>
    </location>
</feature>
<evidence type="ECO:0000313" key="3">
    <source>
        <dbReference type="EMBL" id="KGN81998.1"/>
    </source>
</evidence>
<protein>
    <recommendedName>
        <fullName evidence="2">Ketopantoate reductase N-terminal domain-containing protein</fullName>
    </recommendedName>
</protein>
<evidence type="ECO:0000256" key="1">
    <source>
        <dbReference type="SAM" id="Phobius"/>
    </source>
</evidence>
<proteinExistence type="predicted"/>
<dbReference type="AlphaFoldDB" id="A0A0A2ESW0"/>
<evidence type="ECO:0000259" key="2">
    <source>
        <dbReference type="Pfam" id="PF02558"/>
    </source>
</evidence>
<sequence>MAARRILIFGAGVIGSIYGGLLALGGSEVTLLARGRRLEELRRDGLRLQRTDVTGASMTSLLKPSVRVIDHLDAEEVYDYVFVCLRAEQVMSALPLLASNRSKTFVFMVNNARGYDLWEEVLGKGRVLPAFPGAGGEIREGVVCYGLTKKMVQPTVLGEIRGERSVRMKKLRKLLDGAGFATEIRRDMDAWQKTHLALVCPLACALYLDGGDNRTLARNTTVLTLAAKALKETLAFIRQSGIGIRPKRFGLIRFVPVWMIRAVLACLFDSRWAETFVLGHSLNARGEMEHLTQELLTLAEQRGFDLPVLRQLTPSRFGH</sequence>
<dbReference type="Proteomes" id="UP000030125">
    <property type="component" value="Unassembled WGS sequence"/>
</dbReference>
<reference evidence="3 4" key="1">
    <citation type="submission" date="2014-08" db="EMBL/GenBank/DDBJ databases">
        <title>Porphyromonas cangingivalis strain:COT-109_OH1386 Genome sequencing.</title>
        <authorList>
            <person name="Wallis C."/>
            <person name="Deusch O."/>
            <person name="O'Flynn C."/>
            <person name="Davis I."/>
            <person name="Jospin G."/>
            <person name="Darling A.E."/>
            <person name="Coil D.A."/>
            <person name="Alexiev A."/>
            <person name="Horsfall A."/>
            <person name="Kirkwood N."/>
            <person name="Harris S."/>
            <person name="Eisen J.A."/>
        </authorList>
    </citation>
    <scope>NUCLEOTIDE SEQUENCE [LARGE SCALE GENOMIC DNA]</scope>
    <source>
        <strain evidence="4">COT-109 OH1386</strain>
    </source>
</reference>
<keyword evidence="1" id="KW-1133">Transmembrane helix</keyword>
<dbReference type="InterPro" id="IPR036291">
    <property type="entry name" value="NAD(P)-bd_dom_sf"/>
</dbReference>
<dbReference type="Pfam" id="PF02558">
    <property type="entry name" value="ApbA"/>
    <property type="match status" value="1"/>
</dbReference>
<keyword evidence="1" id="KW-0472">Membrane</keyword>
<dbReference type="OrthoDB" id="9793586at2"/>